<dbReference type="OrthoDB" id="6604018at2759"/>
<keyword evidence="4 5" id="KW-0472">Membrane</keyword>
<dbReference type="GeneID" id="105428823"/>
<feature type="transmembrane region" description="Helical" evidence="5">
    <location>
        <begin position="75"/>
        <end position="95"/>
    </location>
</feature>
<evidence type="ECO:0000259" key="6">
    <source>
        <dbReference type="PROSITE" id="PS51503"/>
    </source>
</evidence>
<organism evidence="7 8">
    <name type="scientific">Pogonomyrmex barbatus</name>
    <name type="common">red harvester ant</name>
    <dbReference type="NCBI Taxonomy" id="144034"/>
    <lineage>
        <taxon>Eukaryota</taxon>
        <taxon>Metazoa</taxon>
        <taxon>Ecdysozoa</taxon>
        <taxon>Arthropoda</taxon>
        <taxon>Hexapoda</taxon>
        <taxon>Insecta</taxon>
        <taxon>Pterygota</taxon>
        <taxon>Neoptera</taxon>
        <taxon>Endopterygota</taxon>
        <taxon>Hymenoptera</taxon>
        <taxon>Apocrita</taxon>
        <taxon>Aculeata</taxon>
        <taxon>Formicoidea</taxon>
        <taxon>Formicidae</taxon>
        <taxon>Myrmicinae</taxon>
        <taxon>Pogonomyrmex</taxon>
    </lineage>
</organism>
<evidence type="ECO:0000256" key="2">
    <source>
        <dbReference type="ARBA" id="ARBA00022692"/>
    </source>
</evidence>
<protein>
    <submittedName>
        <fullName evidence="8">HIG1 domain family member 2A, mitochondrial</fullName>
    </submittedName>
</protein>
<dbReference type="Gene3D" id="6.10.140.1320">
    <property type="match status" value="1"/>
</dbReference>
<dbReference type="PROSITE" id="PS51503">
    <property type="entry name" value="HIG1"/>
    <property type="match status" value="1"/>
</dbReference>
<dbReference type="PANTHER" id="PTHR12297">
    <property type="entry name" value="HYPOXIA-INDUCBILE GENE 1 HIG1 -RELATED"/>
    <property type="match status" value="1"/>
</dbReference>
<dbReference type="Proteomes" id="UP000504615">
    <property type="component" value="Unplaced"/>
</dbReference>
<keyword evidence="3 5" id="KW-1133">Transmembrane helix</keyword>
<accession>A0A6I9WJR0</accession>
<proteinExistence type="predicted"/>
<dbReference type="InterPro" id="IPR050355">
    <property type="entry name" value="RCF1"/>
</dbReference>
<evidence type="ECO:0000256" key="3">
    <source>
        <dbReference type="ARBA" id="ARBA00022989"/>
    </source>
</evidence>
<evidence type="ECO:0000256" key="4">
    <source>
        <dbReference type="ARBA" id="ARBA00023136"/>
    </source>
</evidence>
<dbReference type="AlphaFoldDB" id="A0A6I9WJR0"/>
<dbReference type="GO" id="GO:0097250">
    <property type="term" value="P:mitochondrial respirasome assembly"/>
    <property type="evidence" value="ECO:0007669"/>
    <property type="project" value="TreeGrafter"/>
</dbReference>
<dbReference type="KEGG" id="pbar:105428823"/>
<evidence type="ECO:0000313" key="8">
    <source>
        <dbReference type="RefSeq" id="XP_011639641.1"/>
    </source>
</evidence>
<dbReference type="Pfam" id="PF04588">
    <property type="entry name" value="HIG_1_N"/>
    <property type="match status" value="1"/>
</dbReference>
<sequence>MAKAKPDDLDELDWVTVRDELDSSYAPETILQKAKRKTQENPFVPIGALATTVALSVGLISFYRGKSNMQQYMMRARVGAQAFTIICMVAGFILLPKSN</sequence>
<reference evidence="8" key="1">
    <citation type="submission" date="2025-08" db="UniProtKB">
        <authorList>
            <consortium name="RefSeq"/>
        </authorList>
    </citation>
    <scope>IDENTIFICATION</scope>
</reference>
<dbReference type="RefSeq" id="XP_011639641.1">
    <property type="nucleotide sequence ID" value="XM_011641339.2"/>
</dbReference>
<gene>
    <name evidence="8" type="primary">LOC105428823</name>
</gene>
<dbReference type="GO" id="GO:0031966">
    <property type="term" value="C:mitochondrial membrane"/>
    <property type="evidence" value="ECO:0007669"/>
    <property type="project" value="UniProtKB-SubCell"/>
</dbReference>
<evidence type="ECO:0000256" key="5">
    <source>
        <dbReference type="SAM" id="Phobius"/>
    </source>
</evidence>
<feature type="domain" description="HIG1" evidence="6">
    <location>
        <begin position="15"/>
        <end position="99"/>
    </location>
</feature>
<name>A0A6I9WJR0_9HYME</name>
<feature type="transmembrane region" description="Helical" evidence="5">
    <location>
        <begin position="43"/>
        <end position="63"/>
    </location>
</feature>
<dbReference type="PANTHER" id="PTHR12297:SF18">
    <property type="entry name" value="HIG1 DOMAIN FAMILY MEMBER 2A"/>
    <property type="match status" value="1"/>
</dbReference>
<dbReference type="InterPro" id="IPR007667">
    <property type="entry name" value="Hypoxia_induced_domain"/>
</dbReference>
<evidence type="ECO:0000313" key="7">
    <source>
        <dbReference type="Proteomes" id="UP000504615"/>
    </source>
</evidence>
<evidence type="ECO:0000256" key="1">
    <source>
        <dbReference type="ARBA" id="ARBA00004325"/>
    </source>
</evidence>
<comment type="subcellular location">
    <subcellularLocation>
        <location evidence="1">Mitochondrion membrane</location>
    </subcellularLocation>
</comment>
<keyword evidence="2 5" id="KW-0812">Transmembrane</keyword>
<keyword evidence="7" id="KW-1185">Reference proteome</keyword>